<gene>
    <name evidence="1" type="ORF">Bca52824_016613</name>
</gene>
<proteinExistence type="predicted"/>
<protein>
    <submittedName>
        <fullName evidence="1">Uncharacterized protein</fullName>
    </submittedName>
</protein>
<keyword evidence="2" id="KW-1185">Reference proteome</keyword>
<dbReference type="Proteomes" id="UP000886595">
    <property type="component" value="Unassembled WGS sequence"/>
</dbReference>
<dbReference type="EMBL" id="JAAMPC010000003">
    <property type="protein sequence ID" value="KAG2323400.1"/>
    <property type="molecule type" value="Genomic_DNA"/>
</dbReference>
<organism evidence="1 2">
    <name type="scientific">Brassica carinata</name>
    <name type="common">Ethiopian mustard</name>
    <name type="synonym">Abyssinian cabbage</name>
    <dbReference type="NCBI Taxonomy" id="52824"/>
    <lineage>
        <taxon>Eukaryota</taxon>
        <taxon>Viridiplantae</taxon>
        <taxon>Streptophyta</taxon>
        <taxon>Embryophyta</taxon>
        <taxon>Tracheophyta</taxon>
        <taxon>Spermatophyta</taxon>
        <taxon>Magnoliopsida</taxon>
        <taxon>eudicotyledons</taxon>
        <taxon>Gunneridae</taxon>
        <taxon>Pentapetalae</taxon>
        <taxon>rosids</taxon>
        <taxon>malvids</taxon>
        <taxon>Brassicales</taxon>
        <taxon>Brassicaceae</taxon>
        <taxon>Brassiceae</taxon>
        <taxon>Brassica</taxon>
    </lineage>
</organism>
<accession>A0A8X7W6R4</accession>
<dbReference type="AlphaFoldDB" id="A0A8X7W6R4"/>
<evidence type="ECO:0000313" key="1">
    <source>
        <dbReference type="EMBL" id="KAG2323400.1"/>
    </source>
</evidence>
<evidence type="ECO:0000313" key="2">
    <source>
        <dbReference type="Proteomes" id="UP000886595"/>
    </source>
</evidence>
<comment type="caution">
    <text evidence="1">The sequence shown here is derived from an EMBL/GenBank/DDBJ whole genome shotgun (WGS) entry which is preliminary data.</text>
</comment>
<name>A0A8X7W6R4_BRACI</name>
<reference evidence="1 2" key="1">
    <citation type="submission" date="2020-02" db="EMBL/GenBank/DDBJ databases">
        <authorList>
            <person name="Ma Q."/>
            <person name="Huang Y."/>
            <person name="Song X."/>
            <person name="Pei D."/>
        </authorList>
    </citation>
    <scope>NUCLEOTIDE SEQUENCE [LARGE SCALE GENOMIC DNA]</scope>
    <source>
        <strain evidence="1">Sxm20200214</strain>
        <tissue evidence="1">Leaf</tissue>
    </source>
</reference>
<sequence length="168" mass="18739">MGEVVKILAVAAMAMEDDEEMNNSKSTLSRCTLRRIGERMLCLGQKVKCMPNRFKTTSEPSPDRGTYHLDSFQHWPDCKGFGLFGAIRKVAGRASPERKRIAVEENRREGEGLHLTEQPAVACGTQVSPETRGLSSSVDIDAPKTIERLGHRAHYDLSDGEQNKVRRV</sequence>